<evidence type="ECO:0000256" key="6">
    <source>
        <dbReference type="SAM" id="SignalP"/>
    </source>
</evidence>
<comment type="caution">
    <text evidence="7">The sequence shown here is derived from an EMBL/GenBank/DDBJ whole genome shotgun (WGS) entry which is preliminary data.</text>
</comment>
<dbReference type="Pfam" id="PF03022">
    <property type="entry name" value="MRJP"/>
    <property type="match status" value="1"/>
</dbReference>
<dbReference type="InterPro" id="IPR017996">
    <property type="entry name" value="MRJP/yellow-related"/>
</dbReference>
<accession>A0ABD2N6S8</accession>
<evidence type="ECO:0008006" key="9">
    <source>
        <dbReference type="Google" id="ProtNLM"/>
    </source>
</evidence>
<dbReference type="AlphaFoldDB" id="A0ABD2N6S8"/>
<proteinExistence type="inferred from homology"/>
<keyword evidence="8" id="KW-1185">Reference proteome</keyword>
<dbReference type="PANTHER" id="PTHR10009:SF7">
    <property type="entry name" value="GH10609P-RELATED"/>
    <property type="match status" value="1"/>
</dbReference>
<keyword evidence="3" id="KW-0964">Secreted</keyword>
<evidence type="ECO:0000256" key="5">
    <source>
        <dbReference type="ARBA" id="ARBA00023180"/>
    </source>
</evidence>
<evidence type="ECO:0000313" key="7">
    <source>
        <dbReference type="EMBL" id="KAL3274485.1"/>
    </source>
</evidence>
<sequence>MTSVGPKVTWTCVLLMCFILPGTQQAMPVPQSLGPQPIFEWSQVEFKYPSPQERQRDIDSKTFIPGASVVIDVDVAFPDNEGKKAFFVTLPRFQEGIPATLGKVTREEIGGNKLIEPYPNWSWHRNPTRCYRERLVSVFRIQIDSCGRLWVLDNGNFLDQPVCPPQILAFDLKTDRLVHRYEIPANLLESNSLLVTPVVDVSDGCHNTFVYAADCQAHSLIVYDAARNASWRIIDKTMYPDPDFGTYTILGESFDLMDGILGMAINPKQDPRKLFFHAMSSNTEHVVKISDIRNRDKFAANPSSSPEIFHTYKGRRNSQSPAEAIDKNGIMYFGDVNDVTLNCWDTSTEYGPRHIRTLSTNKTILQFTSGMKVVDCGHNSQELYIVTSRFQKVSLGTINLKEVNFRVLKLQINHFTKRKCS</sequence>
<dbReference type="PANTHER" id="PTHR10009">
    <property type="entry name" value="PROTEIN YELLOW-RELATED"/>
    <property type="match status" value="1"/>
</dbReference>
<feature type="signal peptide" evidence="6">
    <location>
        <begin position="1"/>
        <end position="26"/>
    </location>
</feature>
<dbReference type="EMBL" id="JABFTP020000062">
    <property type="protein sequence ID" value="KAL3274485.1"/>
    <property type="molecule type" value="Genomic_DNA"/>
</dbReference>
<name>A0ABD2N6S8_9CUCU</name>
<protein>
    <recommendedName>
        <fullName evidence="9">Yellow-d</fullName>
    </recommendedName>
</protein>
<dbReference type="SUPFAM" id="SSF75011">
    <property type="entry name" value="3-carboxy-cis,cis-mucoante lactonizing enzyme"/>
    <property type="match status" value="1"/>
</dbReference>
<reference evidence="7 8" key="1">
    <citation type="journal article" date="2021" name="BMC Biol.">
        <title>Horizontally acquired antibacterial genes associated with adaptive radiation of ladybird beetles.</title>
        <authorList>
            <person name="Li H.S."/>
            <person name="Tang X.F."/>
            <person name="Huang Y.H."/>
            <person name="Xu Z.Y."/>
            <person name="Chen M.L."/>
            <person name="Du X.Y."/>
            <person name="Qiu B.Y."/>
            <person name="Chen P.T."/>
            <person name="Zhang W."/>
            <person name="Slipinski A."/>
            <person name="Escalona H.E."/>
            <person name="Waterhouse R.M."/>
            <person name="Zwick A."/>
            <person name="Pang H."/>
        </authorList>
    </citation>
    <scope>NUCLEOTIDE SEQUENCE [LARGE SCALE GENOMIC DNA]</scope>
    <source>
        <strain evidence="7">SYSU2018</strain>
    </source>
</reference>
<evidence type="ECO:0000256" key="4">
    <source>
        <dbReference type="ARBA" id="ARBA00022729"/>
    </source>
</evidence>
<organism evidence="7 8">
    <name type="scientific">Cryptolaemus montrouzieri</name>
    <dbReference type="NCBI Taxonomy" id="559131"/>
    <lineage>
        <taxon>Eukaryota</taxon>
        <taxon>Metazoa</taxon>
        <taxon>Ecdysozoa</taxon>
        <taxon>Arthropoda</taxon>
        <taxon>Hexapoda</taxon>
        <taxon>Insecta</taxon>
        <taxon>Pterygota</taxon>
        <taxon>Neoptera</taxon>
        <taxon>Endopterygota</taxon>
        <taxon>Coleoptera</taxon>
        <taxon>Polyphaga</taxon>
        <taxon>Cucujiformia</taxon>
        <taxon>Coccinelloidea</taxon>
        <taxon>Coccinellidae</taxon>
        <taxon>Scymninae</taxon>
        <taxon>Scymnini</taxon>
        <taxon>Cryptolaemus</taxon>
    </lineage>
</organism>
<comment type="similarity">
    <text evidence="2">Belongs to the major royal jelly protein family.</text>
</comment>
<feature type="chain" id="PRO_5044881575" description="Yellow-d" evidence="6">
    <location>
        <begin position="27"/>
        <end position="421"/>
    </location>
</feature>
<evidence type="ECO:0000256" key="1">
    <source>
        <dbReference type="ARBA" id="ARBA00004613"/>
    </source>
</evidence>
<keyword evidence="4 6" id="KW-0732">Signal</keyword>
<evidence type="ECO:0000256" key="3">
    <source>
        <dbReference type="ARBA" id="ARBA00022525"/>
    </source>
</evidence>
<evidence type="ECO:0000313" key="8">
    <source>
        <dbReference type="Proteomes" id="UP001516400"/>
    </source>
</evidence>
<gene>
    <name evidence="7" type="ORF">HHI36_015868</name>
</gene>
<dbReference type="InterPro" id="IPR011042">
    <property type="entry name" value="6-blade_b-propeller_TolB-like"/>
</dbReference>
<evidence type="ECO:0000256" key="2">
    <source>
        <dbReference type="ARBA" id="ARBA00009127"/>
    </source>
</evidence>
<comment type="subcellular location">
    <subcellularLocation>
        <location evidence="1">Secreted</location>
    </subcellularLocation>
</comment>
<keyword evidence="5" id="KW-0325">Glycoprotein</keyword>
<dbReference type="FunFam" id="2.120.10.30:FF:000045">
    <property type="entry name" value="Blast:Protein yellow"/>
    <property type="match status" value="1"/>
</dbReference>
<dbReference type="GO" id="GO:0005576">
    <property type="term" value="C:extracellular region"/>
    <property type="evidence" value="ECO:0007669"/>
    <property type="project" value="UniProtKB-SubCell"/>
</dbReference>
<dbReference type="Proteomes" id="UP001516400">
    <property type="component" value="Unassembled WGS sequence"/>
</dbReference>
<dbReference type="Gene3D" id="2.120.10.30">
    <property type="entry name" value="TolB, C-terminal domain"/>
    <property type="match status" value="1"/>
</dbReference>